<dbReference type="InterPro" id="IPR005101">
    <property type="entry name" value="Cryptochr/Photolyase_FAD-bd"/>
</dbReference>
<feature type="domain" description="Cryptochrome/DNA photolyase FAD-binding" evidence="4">
    <location>
        <begin position="66"/>
        <end position="216"/>
    </location>
</feature>
<dbReference type="Proteomes" id="UP000598350">
    <property type="component" value="Unassembled WGS sequence"/>
</dbReference>
<organism evidence="5 6">
    <name type="scientific">Maribacter arenosus</name>
    <dbReference type="NCBI Taxonomy" id="1854708"/>
    <lineage>
        <taxon>Bacteria</taxon>
        <taxon>Pseudomonadati</taxon>
        <taxon>Bacteroidota</taxon>
        <taxon>Flavobacteriia</taxon>
        <taxon>Flavobacteriales</taxon>
        <taxon>Flavobacteriaceae</taxon>
        <taxon>Maribacter</taxon>
    </lineage>
</organism>
<evidence type="ECO:0000259" key="4">
    <source>
        <dbReference type="Pfam" id="PF03441"/>
    </source>
</evidence>
<dbReference type="PANTHER" id="PTHR11455">
    <property type="entry name" value="CRYPTOCHROME"/>
    <property type="match status" value="1"/>
</dbReference>
<dbReference type="EMBL" id="JABTCG010000001">
    <property type="protein sequence ID" value="MBD0849717.1"/>
    <property type="molecule type" value="Genomic_DNA"/>
</dbReference>
<accession>A0ABR7VAZ8</accession>
<comment type="caution">
    <text evidence="5">The sequence shown here is derived from an EMBL/GenBank/DDBJ whole genome shotgun (WGS) entry which is preliminary data.</text>
</comment>
<dbReference type="InterPro" id="IPR002081">
    <property type="entry name" value="Cryptochrome/DNA_photolyase_1"/>
</dbReference>
<keyword evidence="3" id="KW-0274">FAD</keyword>
<evidence type="ECO:0000256" key="2">
    <source>
        <dbReference type="ARBA" id="ARBA00022630"/>
    </source>
</evidence>
<keyword evidence="6" id="KW-1185">Reference proteome</keyword>
<dbReference type="PANTHER" id="PTHR11455:SF18">
    <property type="entry name" value="SI:CH1073-390K14.1"/>
    <property type="match status" value="1"/>
</dbReference>
<dbReference type="Gene3D" id="1.25.40.80">
    <property type="match status" value="1"/>
</dbReference>
<evidence type="ECO:0000313" key="6">
    <source>
        <dbReference type="Proteomes" id="UP000598350"/>
    </source>
</evidence>
<dbReference type="SUPFAM" id="SSF48173">
    <property type="entry name" value="Cryptochrome/photolyase FAD-binding domain"/>
    <property type="match status" value="1"/>
</dbReference>
<sequence>MFPTSYKEILQRLNTIDPLKYGATRNFIDGAVTYLSPYISRGVISTKFVLTEVLRRGYRPEQIEKFIQELAWRDYWQQIWIAKGDAINHDLKQPQKPVTNNALSKAIIDGQTGIKAIDKAIAHFYHTGYLHNHVRMYIASLACNAAQSHWKLPAQWMYYHLLDGDWASNALSWQWVAGTNSNKKYIANQDNINKYCHTKQQGTFLDVSYSTLQEMPVPKVLDDLVKPELKTPLPEAVPIQVDISQPTCIYNFYNLDPLWKKDTKANRILLLEPSHFKQYPISKMSVDFMLSLTKNIAHMQVYVGEFQELVDRYKLKDIHYKEHPLNTHYQGTQEPRDWMFTVKGYYPSFFSYWKKCKKEMLTIRTEP</sequence>
<gene>
    <name evidence="5" type="ORF">HPE63_03480</name>
</gene>
<evidence type="ECO:0000256" key="1">
    <source>
        <dbReference type="ARBA" id="ARBA00001974"/>
    </source>
</evidence>
<evidence type="ECO:0000256" key="3">
    <source>
        <dbReference type="ARBA" id="ARBA00022827"/>
    </source>
</evidence>
<evidence type="ECO:0000313" key="5">
    <source>
        <dbReference type="EMBL" id="MBD0849717.1"/>
    </source>
</evidence>
<proteinExistence type="predicted"/>
<name>A0ABR7VAZ8_9FLAO</name>
<dbReference type="Pfam" id="PF03441">
    <property type="entry name" value="FAD_binding_7"/>
    <property type="match status" value="1"/>
</dbReference>
<comment type="cofactor">
    <cofactor evidence="1">
        <name>FAD</name>
        <dbReference type="ChEBI" id="CHEBI:57692"/>
    </cofactor>
</comment>
<protein>
    <submittedName>
        <fullName evidence="5">Deoxyribodipyrimidine photolyase</fullName>
    </submittedName>
</protein>
<reference evidence="5 6" key="1">
    <citation type="submission" date="2020-05" db="EMBL/GenBank/DDBJ databases">
        <title>The draft genome sequence of Maribacter arenosus CAU 1321.</title>
        <authorList>
            <person name="Mu L."/>
        </authorList>
    </citation>
    <scope>NUCLEOTIDE SEQUENCE [LARGE SCALE GENOMIC DNA]</scope>
    <source>
        <strain evidence="5 6">CAU 1321</strain>
    </source>
</reference>
<dbReference type="InterPro" id="IPR036134">
    <property type="entry name" value="Crypto/Photolyase_FAD-like_sf"/>
</dbReference>
<keyword evidence="2" id="KW-0285">Flavoprotein</keyword>
<dbReference type="Gene3D" id="1.10.579.10">
    <property type="entry name" value="DNA Cyclobutane Dipyrimidine Photolyase, subunit A, domain 3"/>
    <property type="match status" value="1"/>
</dbReference>